<dbReference type="GO" id="GO:0000976">
    <property type="term" value="F:transcription cis-regulatory region binding"/>
    <property type="evidence" value="ECO:0007669"/>
    <property type="project" value="TreeGrafter"/>
</dbReference>
<keyword evidence="8" id="KW-1185">Reference proteome</keyword>
<accession>A0AA49Q958</accession>
<dbReference type="PROSITE" id="PS50977">
    <property type="entry name" value="HTH_TETR_2"/>
    <property type="match status" value="1"/>
</dbReference>
<dbReference type="EMBL" id="CP130613">
    <property type="protein sequence ID" value="WKW16541.1"/>
    <property type="molecule type" value="Genomic_DNA"/>
</dbReference>
<evidence type="ECO:0000256" key="4">
    <source>
        <dbReference type="PROSITE-ProRule" id="PRU00335"/>
    </source>
</evidence>
<dbReference type="GO" id="GO:0003700">
    <property type="term" value="F:DNA-binding transcription factor activity"/>
    <property type="evidence" value="ECO:0007669"/>
    <property type="project" value="TreeGrafter"/>
</dbReference>
<reference evidence="7" key="1">
    <citation type="submission" date="2023-07" db="EMBL/GenBank/DDBJ databases">
        <authorList>
            <person name="Haufschild T."/>
            <person name="Kallscheuer N."/>
            <person name="Hammer J."/>
            <person name="Kohn T."/>
            <person name="Kabuu M."/>
            <person name="Jogler M."/>
            <person name="Wohfarth N."/>
            <person name="Heuer A."/>
            <person name="Rohde M."/>
            <person name="van Teeseling M.C.F."/>
            <person name="Jogler C."/>
        </authorList>
    </citation>
    <scope>NUCLEOTIDE SEQUENCE</scope>
    <source>
        <strain evidence="6">Strain 138</strain>
        <strain evidence="7">Strain 318</strain>
    </source>
</reference>
<accession>A0AA49Q715</accession>
<evidence type="ECO:0000256" key="3">
    <source>
        <dbReference type="ARBA" id="ARBA00023163"/>
    </source>
</evidence>
<feature type="domain" description="HTH tetR-type" evidence="5">
    <location>
        <begin position="4"/>
        <end position="64"/>
    </location>
</feature>
<evidence type="ECO:0000313" key="8">
    <source>
        <dbReference type="Proteomes" id="UP001229955"/>
    </source>
</evidence>
<dbReference type="PRINTS" id="PR00455">
    <property type="entry name" value="HTHTETR"/>
</dbReference>
<dbReference type="RefSeq" id="WP_367886474.1">
    <property type="nucleotide sequence ID" value="NZ_CP130612.1"/>
</dbReference>
<keyword evidence="3" id="KW-0804">Transcription</keyword>
<dbReference type="KEGG" id="pspc:Strain318_002958"/>
<keyword evidence="2 4" id="KW-0238">DNA-binding</keyword>
<dbReference type="SUPFAM" id="SSF46689">
    <property type="entry name" value="Homeodomain-like"/>
    <property type="match status" value="1"/>
</dbReference>
<protein>
    <submittedName>
        <fullName evidence="7">TetR family transcriptional regulator</fullName>
    </submittedName>
</protein>
<evidence type="ECO:0000256" key="2">
    <source>
        <dbReference type="ARBA" id="ARBA00023125"/>
    </source>
</evidence>
<dbReference type="Proteomes" id="UP001229955">
    <property type="component" value="Chromosome"/>
</dbReference>
<evidence type="ECO:0000259" key="5">
    <source>
        <dbReference type="PROSITE" id="PS50977"/>
    </source>
</evidence>
<feature type="DNA-binding region" description="H-T-H motif" evidence="4">
    <location>
        <begin position="27"/>
        <end position="46"/>
    </location>
</feature>
<dbReference type="PANTHER" id="PTHR30055">
    <property type="entry name" value="HTH-TYPE TRANSCRIPTIONAL REGULATOR RUTR"/>
    <property type="match status" value="1"/>
</dbReference>
<dbReference type="InterPro" id="IPR050109">
    <property type="entry name" value="HTH-type_TetR-like_transc_reg"/>
</dbReference>
<evidence type="ECO:0000313" key="6">
    <source>
        <dbReference type="EMBL" id="WKW13635.1"/>
    </source>
</evidence>
<dbReference type="AlphaFoldDB" id="A0AA49Q958"/>
<dbReference type="InterPro" id="IPR001647">
    <property type="entry name" value="HTH_TetR"/>
</dbReference>
<dbReference type="InterPro" id="IPR009057">
    <property type="entry name" value="Homeodomain-like_sf"/>
</dbReference>
<dbReference type="EMBL" id="CP130612">
    <property type="protein sequence ID" value="WKW13635.1"/>
    <property type="molecule type" value="Genomic_DNA"/>
</dbReference>
<name>A0AA49Q958_9BACT</name>
<evidence type="ECO:0000313" key="7">
    <source>
        <dbReference type="EMBL" id="WKW16541.1"/>
    </source>
</evidence>
<dbReference type="PANTHER" id="PTHR30055:SF234">
    <property type="entry name" value="HTH-TYPE TRANSCRIPTIONAL REGULATOR BETI"/>
    <property type="match status" value="1"/>
</dbReference>
<proteinExistence type="predicted"/>
<gene>
    <name evidence="6" type="ORF">Strain138_002960</name>
    <name evidence="7" type="ORF">Strain318_002958</name>
</gene>
<sequence>MSRADAATRILEAAATLGAAAGVAALSLQGVASAAGVSKALVLYHFKGKEQLLAALAERLVDEDTASLDAAAGAADPLEAWRAVAGDATRRARRVLLSGLLHDAALRPQAGNLAAPRAAAASRLAAAMLRAAALRPRIAPALVGRVLLHQLDGMATAPTSTAELTADLDASALALLGLGR</sequence>
<dbReference type="Pfam" id="PF00440">
    <property type="entry name" value="TetR_N"/>
    <property type="match status" value="1"/>
</dbReference>
<organism evidence="7 8">
    <name type="scientific">Pseudogemmatithrix spongiicola</name>
    <dbReference type="NCBI Taxonomy" id="3062599"/>
    <lineage>
        <taxon>Bacteria</taxon>
        <taxon>Pseudomonadati</taxon>
        <taxon>Gemmatimonadota</taxon>
        <taxon>Gemmatimonadia</taxon>
        <taxon>Gemmatimonadales</taxon>
        <taxon>Gemmatimonadaceae</taxon>
        <taxon>Pseudogemmatithrix</taxon>
    </lineage>
</organism>
<keyword evidence="1" id="KW-0805">Transcription regulation</keyword>
<evidence type="ECO:0000256" key="1">
    <source>
        <dbReference type="ARBA" id="ARBA00023015"/>
    </source>
</evidence>
<dbReference type="Gene3D" id="1.10.357.10">
    <property type="entry name" value="Tetracycline Repressor, domain 2"/>
    <property type="match status" value="1"/>
</dbReference>